<organism evidence="1 2">
    <name type="scientific">Littorina saxatilis</name>
    <dbReference type="NCBI Taxonomy" id="31220"/>
    <lineage>
        <taxon>Eukaryota</taxon>
        <taxon>Metazoa</taxon>
        <taxon>Spiralia</taxon>
        <taxon>Lophotrochozoa</taxon>
        <taxon>Mollusca</taxon>
        <taxon>Gastropoda</taxon>
        <taxon>Caenogastropoda</taxon>
        <taxon>Littorinimorpha</taxon>
        <taxon>Littorinoidea</taxon>
        <taxon>Littorinidae</taxon>
        <taxon>Littorina</taxon>
    </lineage>
</organism>
<dbReference type="AlphaFoldDB" id="A0AAN9B060"/>
<comment type="caution">
    <text evidence="1">The sequence shown here is derived from an EMBL/GenBank/DDBJ whole genome shotgun (WGS) entry which is preliminary data.</text>
</comment>
<gene>
    <name evidence="1" type="ORF">V1264_005912</name>
</gene>
<reference evidence="1 2" key="1">
    <citation type="submission" date="2024-02" db="EMBL/GenBank/DDBJ databases">
        <title>Chromosome-scale genome assembly of the rough periwinkle Littorina saxatilis.</title>
        <authorList>
            <person name="De Jode A."/>
            <person name="Faria R."/>
            <person name="Formenti G."/>
            <person name="Sims Y."/>
            <person name="Smith T.P."/>
            <person name="Tracey A."/>
            <person name="Wood J.M.D."/>
            <person name="Zagrodzka Z.B."/>
            <person name="Johannesson K."/>
            <person name="Butlin R.K."/>
            <person name="Leder E.H."/>
        </authorList>
    </citation>
    <scope>NUCLEOTIDE SEQUENCE [LARGE SCALE GENOMIC DNA]</scope>
    <source>
        <strain evidence="1">Snail1</strain>
        <tissue evidence="1">Muscle</tissue>
    </source>
</reference>
<name>A0AAN9B060_9CAEN</name>
<proteinExistence type="predicted"/>
<dbReference type="Proteomes" id="UP001374579">
    <property type="component" value="Unassembled WGS sequence"/>
</dbReference>
<accession>A0AAN9B060</accession>
<keyword evidence="2" id="KW-1185">Reference proteome</keyword>
<evidence type="ECO:0000313" key="2">
    <source>
        <dbReference type="Proteomes" id="UP001374579"/>
    </source>
</evidence>
<evidence type="ECO:0000313" key="1">
    <source>
        <dbReference type="EMBL" id="KAK7096638.1"/>
    </source>
</evidence>
<protein>
    <submittedName>
        <fullName evidence="1">Uncharacterized protein</fullName>
    </submittedName>
</protein>
<dbReference type="EMBL" id="JBAMIC010000014">
    <property type="protein sequence ID" value="KAK7096638.1"/>
    <property type="molecule type" value="Genomic_DNA"/>
</dbReference>
<sequence length="319" mass="35975">MHKLVGSGDSIVDVTMYQVRERLERCVGVQPGHDVTRLCLTKDDMADEQRLKEWWTACLKHDTQGDTARVAEEVYKALVARFAVPLTTVEMWLGAVGEEHGRDLTRIALFPRQVELLEDTPDDDGDVRILHGGPGTAKTILLLLRSVSWSRDGCDRVFNIQTEEDGQAAAYLVSHQLRETVARARQGDTVARPDFTVQHVNMAPWRDKYTKDWTEEGRLAVAAWCDDAARSEDRKVHIIADEANGHIISHMYSELKGRGCTVKLWAAGVGLEIPDDMTRYVREITAPLRCPPCVVREVEQAEHMKDGRVPRYTKPPVPK</sequence>